<feature type="compositionally biased region" description="Basic and acidic residues" evidence="1">
    <location>
        <begin position="213"/>
        <end position="235"/>
    </location>
</feature>
<gene>
    <name evidence="2" type="primary">DOT2-L</name>
    <name evidence="2" type="ORF">Hamer_G000307</name>
</gene>
<feature type="compositionally biased region" description="Low complexity" evidence="1">
    <location>
        <begin position="346"/>
        <end position="357"/>
    </location>
</feature>
<sequence>MLDDDDFQEFQGFASPGKKKVLVAKSVSSVNGVKEGTPVRKDNKEKSRHDRERHREHEKDRDKDRKKGHKDKKYRDRDRDKKDRDKKGRGDGEKKERDKDRDKRDKGRDRDKHTREKDKSRNQNGKEEDRSEKRERERESKESTHDKDTTHNAEKRDGDEEEKENKSTPENNKYHPMTSSQSSLPSRPPKPRLTIDEKMFQRQLEEALILSRLENKGNSCEKDTKLDTETTHGEEVAVTSTVPDVSGTPETDSSPSLLNNYVPDMDTEETTKPPPHPHDEAVTTGANTTVVELNSDVLQTPLDDSDFGFGVLRIPDLSEDSDFEPTPKKKKKIGKEIKTLKKSKSPKTVPKSSPQTPDGRSNLNSPPTRVPPMKTSPLSVLSL</sequence>
<feature type="compositionally biased region" description="Polar residues" evidence="1">
    <location>
        <begin position="358"/>
        <end position="367"/>
    </location>
</feature>
<organism evidence="2 3">
    <name type="scientific">Homarus americanus</name>
    <name type="common">American lobster</name>
    <dbReference type="NCBI Taxonomy" id="6706"/>
    <lineage>
        <taxon>Eukaryota</taxon>
        <taxon>Metazoa</taxon>
        <taxon>Ecdysozoa</taxon>
        <taxon>Arthropoda</taxon>
        <taxon>Crustacea</taxon>
        <taxon>Multicrustacea</taxon>
        <taxon>Malacostraca</taxon>
        <taxon>Eumalacostraca</taxon>
        <taxon>Eucarida</taxon>
        <taxon>Decapoda</taxon>
        <taxon>Pleocyemata</taxon>
        <taxon>Astacidea</taxon>
        <taxon>Nephropoidea</taxon>
        <taxon>Nephropidae</taxon>
        <taxon>Homarus</taxon>
    </lineage>
</organism>
<evidence type="ECO:0000313" key="2">
    <source>
        <dbReference type="EMBL" id="KAG7177080.1"/>
    </source>
</evidence>
<comment type="caution">
    <text evidence="2">The sequence shown here is derived from an EMBL/GenBank/DDBJ whole genome shotgun (WGS) entry which is preliminary data.</text>
</comment>
<feature type="compositionally biased region" description="Polar residues" evidence="1">
    <location>
        <begin position="238"/>
        <end position="259"/>
    </location>
</feature>
<dbReference type="EMBL" id="JAHLQT010002534">
    <property type="protein sequence ID" value="KAG7177080.1"/>
    <property type="molecule type" value="Genomic_DNA"/>
</dbReference>
<evidence type="ECO:0000313" key="3">
    <source>
        <dbReference type="Proteomes" id="UP000747542"/>
    </source>
</evidence>
<keyword evidence="3" id="KW-1185">Reference proteome</keyword>
<proteinExistence type="predicted"/>
<feature type="region of interest" description="Disordered" evidence="1">
    <location>
        <begin position="212"/>
        <end position="282"/>
    </location>
</feature>
<feature type="compositionally biased region" description="Basic and acidic residues" evidence="1">
    <location>
        <begin position="73"/>
        <end position="167"/>
    </location>
</feature>
<feature type="region of interest" description="Disordered" evidence="1">
    <location>
        <begin position="1"/>
        <end position="199"/>
    </location>
</feature>
<feature type="compositionally biased region" description="Basic and acidic residues" evidence="1">
    <location>
        <begin position="37"/>
        <end position="65"/>
    </location>
</feature>
<protein>
    <submittedName>
        <fullName evidence="2">SART-1 family protein DOT2-like</fullName>
    </submittedName>
</protein>
<evidence type="ECO:0000256" key="1">
    <source>
        <dbReference type="SAM" id="MobiDB-lite"/>
    </source>
</evidence>
<name>A0A8J5NAR5_HOMAM</name>
<dbReference type="Proteomes" id="UP000747542">
    <property type="component" value="Unassembled WGS sequence"/>
</dbReference>
<accession>A0A8J5NAR5</accession>
<feature type="compositionally biased region" description="Low complexity" evidence="1">
    <location>
        <begin position="176"/>
        <end position="185"/>
    </location>
</feature>
<dbReference type="AlphaFoldDB" id="A0A8J5NAR5"/>
<feature type="region of interest" description="Disordered" evidence="1">
    <location>
        <begin position="300"/>
        <end position="383"/>
    </location>
</feature>
<reference evidence="2" key="1">
    <citation type="journal article" date="2021" name="Sci. Adv.">
        <title>The American lobster genome reveals insights on longevity, neural, and immune adaptations.</title>
        <authorList>
            <person name="Polinski J.M."/>
            <person name="Zimin A.V."/>
            <person name="Clark K.F."/>
            <person name="Kohn A.B."/>
            <person name="Sadowski N."/>
            <person name="Timp W."/>
            <person name="Ptitsyn A."/>
            <person name="Khanna P."/>
            <person name="Romanova D.Y."/>
            <person name="Williams P."/>
            <person name="Greenwood S.J."/>
            <person name="Moroz L.L."/>
            <person name="Walt D.R."/>
            <person name="Bodnar A.G."/>
        </authorList>
    </citation>
    <scope>NUCLEOTIDE SEQUENCE</scope>
    <source>
        <strain evidence="2">GMGI-L3</strain>
    </source>
</reference>